<reference evidence="2" key="1">
    <citation type="submission" date="2019-02" db="EMBL/GenBank/DDBJ databases">
        <authorList>
            <person name="Gruber-Vodicka R. H."/>
            <person name="Seah K. B. B."/>
        </authorList>
    </citation>
    <scope>NUCLEOTIDE SEQUENCE</scope>
    <source>
        <strain evidence="2">BECK_DK47</strain>
    </source>
</reference>
<name>A0A450THY0_9GAMM</name>
<evidence type="ECO:0000256" key="1">
    <source>
        <dbReference type="SAM" id="Phobius"/>
    </source>
</evidence>
<evidence type="ECO:0000313" key="2">
    <source>
        <dbReference type="EMBL" id="VFJ66868.1"/>
    </source>
</evidence>
<dbReference type="EMBL" id="CAADEX010000179">
    <property type="protein sequence ID" value="VFJ66868.1"/>
    <property type="molecule type" value="Genomic_DNA"/>
</dbReference>
<keyword evidence="1" id="KW-0812">Transmembrane</keyword>
<sequence length="61" mass="7129">MLRSELRFRAGIFRALLVFDWLSIITICFKKKIPGFSRNRVRKKRRPNGAQHVCLVRALSG</sequence>
<dbReference type="AlphaFoldDB" id="A0A450THY0"/>
<keyword evidence="1" id="KW-0472">Membrane</keyword>
<accession>A0A450THY0</accession>
<protein>
    <submittedName>
        <fullName evidence="2">Uncharacterized protein</fullName>
    </submittedName>
</protein>
<gene>
    <name evidence="2" type="ORF">BECKDK2373B_GA0170837_11793</name>
</gene>
<proteinExistence type="predicted"/>
<organism evidence="2">
    <name type="scientific">Candidatus Kentrum sp. DK</name>
    <dbReference type="NCBI Taxonomy" id="2126562"/>
    <lineage>
        <taxon>Bacteria</taxon>
        <taxon>Pseudomonadati</taxon>
        <taxon>Pseudomonadota</taxon>
        <taxon>Gammaproteobacteria</taxon>
        <taxon>Candidatus Kentrum</taxon>
    </lineage>
</organism>
<keyword evidence="1" id="KW-1133">Transmembrane helix</keyword>
<feature type="transmembrane region" description="Helical" evidence="1">
    <location>
        <begin position="12"/>
        <end position="29"/>
    </location>
</feature>